<feature type="transmembrane region" description="Helical" evidence="1">
    <location>
        <begin position="232"/>
        <end position="249"/>
    </location>
</feature>
<evidence type="ECO:0008006" key="4">
    <source>
        <dbReference type="Google" id="ProtNLM"/>
    </source>
</evidence>
<feature type="transmembrane region" description="Helical" evidence="1">
    <location>
        <begin position="68"/>
        <end position="86"/>
    </location>
</feature>
<keyword evidence="1" id="KW-0472">Membrane</keyword>
<protein>
    <recommendedName>
        <fullName evidence="4">O-antigen ligase domain-containing protein</fullName>
    </recommendedName>
</protein>
<reference evidence="2 3" key="1">
    <citation type="submission" date="2023-11" db="EMBL/GenBank/DDBJ databases">
        <title>Unpublished Manusciprt.</title>
        <authorList>
            <person name="Saticioglu I.B."/>
            <person name="Ay H."/>
            <person name="Ajmi N."/>
            <person name="Altun S."/>
            <person name="Duman M."/>
        </authorList>
    </citation>
    <scope>NUCLEOTIDE SEQUENCE [LARGE SCALE GENOMIC DNA]</scope>
    <source>
        <strain evidence="2 3">Fl-318</strain>
    </source>
</reference>
<evidence type="ECO:0000256" key="1">
    <source>
        <dbReference type="SAM" id="Phobius"/>
    </source>
</evidence>
<feature type="transmembrane region" description="Helical" evidence="1">
    <location>
        <begin position="98"/>
        <end position="116"/>
    </location>
</feature>
<proteinExistence type="predicted"/>
<dbReference type="RefSeq" id="WP_230003325.1">
    <property type="nucleotide sequence ID" value="NZ_CP087134.1"/>
</dbReference>
<organism evidence="2 3">
    <name type="scientific">Flavobacterium cupriresistens</name>
    <dbReference type="NCBI Taxonomy" id="2893885"/>
    <lineage>
        <taxon>Bacteria</taxon>
        <taxon>Pseudomonadati</taxon>
        <taxon>Bacteroidota</taxon>
        <taxon>Flavobacteriia</taxon>
        <taxon>Flavobacteriales</taxon>
        <taxon>Flavobacteriaceae</taxon>
        <taxon>Flavobacterium</taxon>
    </lineage>
</organism>
<comment type="caution">
    <text evidence="2">The sequence shown here is derived from an EMBL/GenBank/DDBJ whole genome shotgun (WGS) entry which is preliminary data.</text>
</comment>
<accession>A0ABU4RC01</accession>
<gene>
    <name evidence="2" type="ORF">SGQ83_12220</name>
</gene>
<feature type="transmembrane region" description="Helical" evidence="1">
    <location>
        <begin position="354"/>
        <end position="374"/>
    </location>
</feature>
<feature type="transmembrane region" description="Helical" evidence="1">
    <location>
        <begin position="209"/>
        <end position="226"/>
    </location>
</feature>
<feature type="transmembrane region" description="Helical" evidence="1">
    <location>
        <begin position="181"/>
        <end position="202"/>
    </location>
</feature>
<evidence type="ECO:0000313" key="2">
    <source>
        <dbReference type="EMBL" id="MDX6190117.1"/>
    </source>
</evidence>
<keyword evidence="1" id="KW-0812">Transmembrane</keyword>
<feature type="transmembrane region" description="Helical" evidence="1">
    <location>
        <begin position="37"/>
        <end position="56"/>
    </location>
</feature>
<evidence type="ECO:0000313" key="3">
    <source>
        <dbReference type="Proteomes" id="UP001273350"/>
    </source>
</evidence>
<feature type="transmembrane region" description="Helical" evidence="1">
    <location>
        <begin position="12"/>
        <end position="31"/>
    </location>
</feature>
<feature type="transmembrane region" description="Helical" evidence="1">
    <location>
        <begin position="258"/>
        <end position="276"/>
    </location>
</feature>
<dbReference type="Proteomes" id="UP001273350">
    <property type="component" value="Unassembled WGS sequence"/>
</dbReference>
<dbReference type="EMBL" id="JAWXVI010000006">
    <property type="protein sequence ID" value="MDX6190117.1"/>
    <property type="molecule type" value="Genomic_DNA"/>
</dbReference>
<feature type="transmembrane region" description="Helical" evidence="1">
    <location>
        <begin position="386"/>
        <end position="403"/>
    </location>
</feature>
<sequence length="435" mass="49817">MQNFLKYKTLEKILIFFLTFFYIYSVLFPGMPAGTRVLIGALGILISLFDFIVEIAIKKTIRFSKKSLKIIFLSLLIALFSLLVLVFKHTSDLEFVKYPFFIIQWFGGGYLLTIMHRKVYGSIKFENVGFFIVASVLLQVIIAFLMFVSSPIRDLFTSINLNEPSTGEAFREFRLVGFASYYFGAGIICGYALILIPLLIPYTGKKSQIRFLAFSFILILALGMMMSRTTMLGGAIAVLIMILPFKLGLNSRKKVRLFLMYTIIIPLFVLPVFFLLDDKLIETIQVASEFGFEMFYNYFNEGSLSTGSTDEMKEMYKLPNNSVTYLFGDGIFYANQLNDSSGYYMGTDIGFLRLVYYFGIIGSLLFFLLQFVVLCKSISYVINKRVKILFIVSMFLFLLVLNFKGLTDLIFLNVLFGGFWLNKRNKITFKGKELI</sequence>
<name>A0ABU4RC01_9FLAO</name>
<keyword evidence="3" id="KW-1185">Reference proteome</keyword>
<feature type="transmembrane region" description="Helical" evidence="1">
    <location>
        <begin position="128"/>
        <end position="148"/>
    </location>
</feature>
<keyword evidence="1" id="KW-1133">Transmembrane helix</keyword>